<dbReference type="Pfam" id="PF00534">
    <property type="entry name" value="Glycos_transf_1"/>
    <property type="match status" value="1"/>
</dbReference>
<evidence type="ECO:0000256" key="2">
    <source>
        <dbReference type="ARBA" id="ARBA00022679"/>
    </source>
</evidence>
<feature type="domain" description="Glycosyl transferase family 1" evidence="3">
    <location>
        <begin position="220"/>
        <end position="374"/>
    </location>
</feature>
<organism evidence="4 5">
    <name type="scientific">Paludibacterium paludis</name>
    <dbReference type="NCBI Taxonomy" id="1225769"/>
    <lineage>
        <taxon>Bacteria</taxon>
        <taxon>Pseudomonadati</taxon>
        <taxon>Pseudomonadota</taxon>
        <taxon>Betaproteobacteria</taxon>
        <taxon>Neisseriales</taxon>
        <taxon>Chromobacteriaceae</taxon>
        <taxon>Paludibacterium</taxon>
    </lineage>
</organism>
<dbReference type="Gene3D" id="3.40.50.2000">
    <property type="entry name" value="Glycogen Phosphorylase B"/>
    <property type="match status" value="2"/>
</dbReference>
<dbReference type="AlphaFoldDB" id="A0A918P2B9"/>
<dbReference type="PANTHER" id="PTHR12526">
    <property type="entry name" value="GLYCOSYLTRANSFERASE"/>
    <property type="match status" value="1"/>
</dbReference>
<evidence type="ECO:0000256" key="1">
    <source>
        <dbReference type="ARBA" id="ARBA00022676"/>
    </source>
</evidence>
<dbReference type="Proteomes" id="UP000645257">
    <property type="component" value="Unassembled WGS sequence"/>
</dbReference>
<accession>A0A918P2B9</accession>
<sequence length="412" mass="45631">MKILLSVFACSPEWGSEPGVGWRWALALAGKHDVTVITHAYFKQQIDKVSMPDGQPLPCFRYVDLDVFGLHPHRLLNSRLYYMLWQLKAAWSARRWIGDFDLVHHLTWGTYRFPSFMGLLGKPFINGPLGGGERSPARLWMRLPLRERAFEFARSALIELSRFDPFVWLNMKSSDLIFCKTDETRDALPWFARGKARVATEIGVMPGQQWGAAKDYTGRERFTLFYAGRLIGLKGVHLIIRALAELRHRHGLDVDLSIAGDGPMHSYLVDLAISLGVGDSVKFLGKVPRDALLTLYRDMDLFVFPSFHDSSGNVILESMSAGLPVVCLDLGGPKHFLDDDSGVVVPAKGVSEATVVGRLVEAISELLTSPGTLSALSAGALRRCDAFTWEKQVDAVYDAIAAEGLAATRPSA</sequence>
<keyword evidence="2" id="KW-0808">Transferase</keyword>
<dbReference type="EMBL" id="BMYX01000009">
    <property type="protein sequence ID" value="GGY15592.1"/>
    <property type="molecule type" value="Genomic_DNA"/>
</dbReference>
<evidence type="ECO:0000259" key="3">
    <source>
        <dbReference type="Pfam" id="PF00534"/>
    </source>
</evidence>
<keyword evidence="1" id="KW-0328">Glycosyltransferase</keyword>
<name>A0A918P2B9_9NEIS</name>
<dbReference type="InterPro" id="IPR001296">
    <property type="entry name" value="Glyco_trans_1"/>
</dbReference>
<dbReference type="CDD" id="cd03801">
    <property type="entry name" value="GT4_PimA-like"/>
    <property type="match status" value="1"/>
</dbReference>
<comment type="caution">
    <text evidence="4">The sequence shown here is derived from an EMBL/GenBank/DDBJ whole genome shotgun (WGS) entry which is preliminary data.</text>
</comment>
<protein>
    <recommendedName>
        <fullName evidence="3">Glycosyl transferase family 1 domain-containing protein</fullName>
    </recommendedName>
</protein>
<dbReference type="PANTHER" id="PTHR12526:SF510">
    <property type="entry name" value="D-INOSITOL 3-PHOSPHATE GLYCOSYLTRANSFERASE"/>
    <property type="match status" value="1"/>
</dbReference>
<proteinExistence type="predicted"/>
<reference evidence="4" key="1">
    <citation type="journal article" date="2014" name="Int. J. Syst. Evol. Microbiol.">
        <title>Complete genome sequence of Corynebacterium casei LMG S-19264T (=DSM 44701T), isolated from a smear-ripened cheese.</title>
        <authorList>
            <consortium name="US DOE Joint Genome Institute (JGI-PGF)"/>
            <person name="Walter F."/>
            <person name="Albersmeier A."/>
            <person name="Kalinowski J."/>
            <person name="Ruckert C."/>
        </authorList>
    </citation>
    <scope>NUCLEOTIDE SEQUENCE</scope>
    <source>
        <strain evidence="4">KCTC 32182</strain>
    </source>
</reference>
<evidence type="ECO:0000313" key="4">
    <source>
        <dbReference type="EMBL" id="GGY15592.1"/>
    </source>
</evidence>
<keyword evidence="5" id="KW-1185">Reference proteome</keyword>
<gene>
    <name evidence="4" type="ORF">GCM10011289_18620</name>
</gene>
<dbReference type="GO" id="GO:0016757">
    <property type="term" value="F:glycosyltransferase activity"/>
    <property type="evidence" value="ECO:0007669"/>
    <property type="project" value="UniProtKB-KW"/>
</dbReference>
<dbReference type="RefSeq" id="WP_189533607.1">
    <property type="nucleotide sequence ID" value="NZ_BMYX01000009.1"/>
</dbReference>
<dbReference type="SUPFAM" id="SSF53756">
    <property type="entry name" value="UDP-Glycosyltransferase/glycogen phosphorylase"/>
    <property type="match status" value="1"/>
</dbReference>
<evidence type="ECO:0000313" key="5">
    <source>
        <dbReference type="Proteomes" id="UP000645257"/>
    </source>
</evidence>
<reference evidence="4" key="2">
    <citation type="submission" date="2020-09" db="EMBL/GenBank/DDBJ databases">
        <authorList>
            <person name="Sun Q."/>
            <person name="Kim S."/>
        </authorList>
    </citation>
    <scope>NUCLEOTIDE SEQUENCE</scope>
    <source>
        <strain evidence="4">KCTC 32182</strain>
    </source>
</reference>